<comment type="caution">
    <text evidence="1">The sequence shown here is derived from an EMBL/GenBank/DDBJ whole genome shotgun (WGS) entry which is preliminary data.</text>
</comment>
<organism evidence="1 2">
    <name type="scientific">Planosporangium mesophilum</name>
    <dbReference type="NCBI Taxonomy" id="689768"/>
    <lineage>
        <taxon>Bacteria</taxon>
        <taxon>Bacillati</taxon>
        <taxon>Actinomycetota</taxon>
        <taxon>Actinomycetes</taxon>
        <taxon>Micromonosporales</taxon>
        <taxon>Micromonosporaceae</taxon>
        <taxon>Planosporangium</taxon>
    </lineage>
</organism>
<keyword evidence="2" id="KW-1185">Reference proteome</keyword>
<name>A0A8J3TF42_9ACTN</name>
<evidence type="ECO:0000313" key="1">
    <source>
        <dbReference type="EMBL" id="GII25703.1"/>
    </source>
</evidence>
<proteinExistence type="predicted"/>
<accession>A0A8J3TF42</accession>
<evidence type="ECO:0000313" key="2">
    <source>
        <dbReference type="Proteomes" id="UP000599074"/>
    </source>
</evidence>
<dbReference type="AlphaFoldDB" id="A0A8J3TF42"/>
<dbReference type="EMBL" id="BOON01000057">
    <property type="protein sequence ID" value="GII25703.1"/>
    <property type="molecule type" value="Genomic_DNA"/>
</dbReference>
<sequence>MSTASANSARVAELMAALDAYRPARQAFLATLGLPASNRDPFAEFSEQLVAALTGGILAASRVQAGHDLVLVDGMKVQVRYLANPAGTWINEHLVHRIPGVEWYTLVLLEAFSVVGILAFPTEGLAPICQALGKRHPRQEETVQFTRRNWWTIRDEPQRFRALGMHIWLPPFV</sequence>
<reference evidence="1" key="1">
    <citation type="submission" date="2021-01" db="EMBL/GenBank/DDBJ databases">
        <title>Whole genome shotgun sequence of Planosporangium mesophilum NBRC 109066.</title>
        <authorList>
            <person name="Komaki H."/>
            <person name="Tamura T."/>
        </authorList>
    </citation>
    <scope>NUCLEOTIDE SEQUENCE</scope>
    <source>
        <strain evidence="1">NBRC 109066</strain>
    </source>
</reference>
<gene>
    <name evidence="1" type="ORF">Pme01_53000</name>
</gene>
<protein>
    <submittedName>
        <fullName evidence="1">Uncharacterized protein</fullName>
    </submittedName>
</protein>
<dbReference type="Proteomes" id="UP000599074">
    <property type="component" value="Unassembled WGS sequence"/>
</dbReference>